<dbReference type="InterPro" id="IPR041633">
    <property type="entry name" value="Polbeta"/>
</dbReference>
<accession>A0A832GR29</accession>
<evidence type="ECO:0000313" key="2">
    <source>
        <dbReference type="EMBL" id="HGV55550.1"/>
    </source>
</evidence>
<dbReference type="Pfam" id="PF18765">
    <property type="entry name" value="Polbeta"/>
    <property type="match status" value="1"/>
</dbReference>
<proteinExistence type="predicted"/>
<reference evidence="2" key="1">
    <citation type="journal article" date="2020" name="mSystems">
        <title>Genome- and Community-Level Interaction Insights into Carbon Utilization and Element Cycling Functions of Hydrothermarchaeota in Hydrothermal Sediment.</title>
        <authorList>
            <person name="Zhou Z."/>
            <person name="Liu Y."/>
            <person name="Xu W."/>
            <person name="Pan J."/>
            <person name="Luo Z.H."/>
            <person name="Li M."/>
        </authorList>
    </citation>
    <scope>NUCLEOTIDE SEQUENCE [LARGE SCALE GENOMIC DNA]</scope>
    <source>
        <strain evidence="2">SpSt-605</strain>
    </source>
</reference>
<organism evidence="2">
    <name type="scientific">Caldimicrobium thiodismutans</name>
    <dbReference type="NCBI Taxonomy" id="1653476"/>
    <lineage>
        <taxon>Bacteria</taxon>
        <taxon>Pseudomonadati</taxon>
        <taxon>Thermodesulfobacteriota</taxon>
        <taxon>Thermodesulfobacteria</taxon>
        <taxon>Thermodesulfobacteriales</taxon>
        <taxon>Thermodesulfobacteriaceae</taxon>
        <taxon>Caldimicrobium</taxon>
    </lineage>
</organism>
<name>A0A832GR29_9BACT</name>
<protein>
    <recommendedName>
        <fullName evidence="1">Polymerase beta nucleotidyltransferase domain-containing protein</fullName>
    </recommendedName>
</protein>
<sequence length="122" mass="14408">MPTQQEAKFKKPQSLSSEEREKLIHRIKNLLQQREDILFAYLFGPFAEGGPFRDIDLALGGREPFTLGALFELNELLEKELFSRRIVPFSREVELRTDLIERCSRLYPEYVFFCRLFLHIGI</sequence>
<dbReference type="SUPFAM" id="SSF81301">
    <property type="entry name" value="Nucleotidyltransferase"/>
    <property type="match status" value="1"/>
</dbReference>
<evidence type="ECO:0000259" key="1">
    <source>
        <dbReference type="Pfam" id="PF18765"/>
    </source>
</evidence>
<feature type="domain" description="Polymerase beta nucleotidyltransferase" evidence="1">
    <location>
        <begin position="26"/>
        <end position="83"/>
    </location>
</feature>
<dbReference type="AlphaFoldDB" id="A0A832GR29"/>
<dbReference type="EMBL" id="DSZU01000099">
    <property type="protein sequence ID" value="HGV55550.1"/>
    <property type="molecule type" value="Genomic_DNA"/>
</dbReference>
<dbReference type="InterPro" id="IPR043519">
    <property type="entry name" value="NT_sf"/>
</dbReference>
<gene>
    <name evidence="2" type="ORF">ENT73_05645</name>
</gene>
<comment type="caution">
    <text evidence="2">The sequence shown here is derived from an EMBL/GenBank/DDBJ whole genome shotgun (WGS) entry which is preliminary data.</text>
</comment>